<protein>
    <submittedName>
        <fullName evidence="3">Pentatricopeptide repeat-containing protein</fullName>
    </submittedName>
</protein>
<dbReference type="Proteomes" id="UP000634136">
    <property type="component" value="Unassembled WGS sequence"/>
</dbReference>
<dbReference type="InterPro" id="IPR046848">
    <property type="entry name" value="E_motif"/>
</dbReference>
<feature type="repeat" description="PPR" evidence="2">
    <location>
        <begin position="241"/>
        <end position="271"/>
    </location>
</feature>
<evidence type="ECO:0000313" key="4">
    <source>
        <dbReference type="Proteomes" id="UP000634136"/>
    </source>
</evidence>
<organism evidence="3 4">
    <name type="scientific">Senna tora</name>
    <dbReference type="NCBI Taxonomy" id="362788"/>
    <lineage>
        <taxon>Eukaryota</taxon>
        <taxon>Viridiplantae</taxon>
        <taxon>Streptophyta</taxon>
        <taxon>Embryophyta</taxon>
        <taxon>Tracheophyta</taxon>
        <taxon>Spermatophyta</taxon>
        <taxon>Magnoliopsida</taxon>
        <taxon>eudicotyledons</taxon>
        <taxon>Gunneridae</taxon>
        <taxon>Pentapetalae</taxon>
        <taxon>rosids</taxon>
        <taxon>fabids</taxon>
        <taxon>Fabales</taxon>
        <taxon>Fabaceae</taxon>
        <taxon>Caesalpinioideae</taxon>
        <taxon>Cassia clade</taxon>
        <taxon>Senna</taxon>
    </lineage>
</organism>
<feature type="repeat" description="PPR" evidence="2">
    <location>
        <begin position="210"/>
        <end position="240"/>
    </location>
</feature>
<dbReference type="Pfam" id="PF20431">
    <property type="entry name" value="E_motif"/>
    <property type="match status" value="1"/>
</dbReference>
<reference evidence="3" key="1">
    <citation type="submission" date="2020-09" db="EMBL/GenBank/DDBJ databases">
        <title>Genome-Enabled Discovery of Anthraquinone Biosynthesis in Senna tora.</title>
        <authorList>
            <person name="Kang S.-H."/>
            <person name="Pandey R.P."/>
            <person name="Lee C.-M."/>
            <person name="Sim J.-S."/>
            <person name="Jeong J.-T."/>
            <person name="Choi B.-S."/>
            <person name="Jung M."/>
            <person name="Ginzburg D."/>
            <person name="Zhao K."/>
            <person name="Won S.Y."/>
            <person name="Oh T.-J."/>
            <person name="Yu Y."/>
            <person name="Kim N.-H."/>
            <person name="Lee O.R."/>
            <person name="Lee T.-H."/>
            <person name="Bashyal P."/>
            <person name="Kim T.-S."/>
            <person name="Lee W.-H."/>
            <person name="Kawkins C."/>
            <person name="Kim C.-K."/>
            <person name="Kim J.S."/>
            <person name="Ahn B.O."/>
            <person name="Rhee S.Y."/>
            <person name="Sohng J.K."/>
        </authorList>
    </citation>
    <scope>NUCLEOTIDE SEQUENCE</scope>
    <source>
        <tissue evidence="3">Leaf</tissue>
    </source>
</reference>
<dbReference type="AlphaFoldDB" id="A0A834W0Q1"/>
<name>A0A834W0Q1_9FABA</name>
<dbReference type="EMBL" id="JAAIUW010000013">
    <property type="protein sequence ID" value="KAF7804620.1"/>
    <property type="molecule type" value="Genomic_DNA"/>
</dbReference>
<dbReference type="Pfam" id="PF01535">
    <property type="entry name" value="PPR"/>
    <property type="match status" value="3"/>
</dbReference>
<keyword evidence="1" id="KW-0677">Repeat</keyword>
<gene>
    <name evidence="3" type="ORF">G2W53_043731</name>
</gene>
<dbReference type="PANTHER" id="PTHR47926">
    <property type="entry name" value="PENTATRICOPEPTIDE REPEAT-CONTAINING PROTEIN"/>
    <property type="match status" value="1"/>
</dbReference>
<dbReference type="PANTHER" id="PTHR47926:SF350">
    <property type="entry name" value="(WILD MALAYSIAN BANANA) HYPOTHETICAL PROTEIN"/>
    <property type="match status" value="1"/>
</dbReference>
<dbReference type="OrthoDB" id="1675999at2759"/>
<dbReference type="FunFam" id="1.25.40.10:FF:000348">
    <property type="entry name" value="Pentatricopeptide repeat-containing protein chloroplastic"/>
    <property type="match status" value="1"/>
</dbReference>
<dbReference type="FunFam" id="1.25.40.10:FF:000184">
    <property type="entry name" value="Pentatricopeptide repeat-containing protein, chloroplastic"/>
    <property type="match status" value="1"/>
</dbReference>
<dbReference type="InterPro" id="IPR011990">
    <property type="entry name" value="TPR-like_helical_dom_sf"/>
</dbReference>
<dbReference type="PROSITE" id="PS51375">
    <property type="entry name" value="PPR"/>
    <property type="match status" value="4"/>
</dbReference>
<keyword evidence="4" id="KW-1185">Reference proteome</keyword>
<accession>A0A834W0Q1</accession>
<feature type="repeat" description="PPR" evidence="2">
    <location>
        <begin position="343"/>
        <end position="377"/>
    </location>
</feature>
<evidence type="ECO:0000256" key="1">
    <source>
        <dbReference type="ARBA" id="ARBA00022737"/>
    </source>
</evidence>
<dbReference type="Pfam" id="PF12854">
    <property type="entry name" value="PPR_1"/>
    <property type="match status" value="1"/>
</dbReference>
<feature type="repeat" description="PPR" evidence="2">
    <location>
        <begin position="112"/>
        <end position="146"/>
    </location>
</feature>
<dbReference type="GO" id="GO:0009451">
    <property type="term" value="P:RNA modification"/>
    <property type="evidence" value="ECO:0007669"/>
    <property type="project" value="InterPro"/>
</dbReference>
<dbReference type="Pfam" id="PF13041">
    <property type="entry name" value="PPR_2"/>
    <property type="match status" value="2"/>
</dbReference>
<evidence type="ECO:0000313" key="3">
    <source>
        <dbReference type="EMBL" id="KAF7804620.1"/>
    </source>
</evidence>
<dbReference type="InterPro" id="IPR002885">
    <property type="entry name" value="PPR_rpt"/>
</dbReference>
<evidence type="ECO:0000256" key="2">
    <source>
        <dbReference type="PROSITE-ProRule" id="PRU00708"/>
    </source>
</evidence>
<dbReference type="NCBIfam" id="TIGR00756">
    <property type="entry name" value="PPR"/>
    <property type="match status" value="2"/>
</dbReference>
<proteinExistence type="predicted"/>
<sequence>MENEQVAKNVVEGKWNKGLLAFSQRLDSRTRELLTASMSKSFFNTIPRIPCLHMLEGCFSMRGLKQIHAHIITHGLARFAYVASKILAFCAHSELGDLRYAETLFDHLPMPNVFDCNYMIMGFTRDSQFHKSFSIFNRMPIIGIRPNARTFTFVVKACVSLSLLEQVHTQIVKLGDFSDVYVVSSMLSMYSKHGAIEVARRVFDESSHRNVVCWTSLISGYCGNGLVNEARGLFDAIPQRNDVSYSAMVSGYVKNGFFNEAIDLFREFKSCRNLKPNSSLLVSVLNACGAVGTFEEGKWIHSYIDDNGFEYELEIGTALIDFYAKCGCVQAAEHIFSNMPDKDVTAWSAMILGLGINGKNQKALELFAEMEKIGPKPNAVTLVGVLNACNHKFLLKEAWRLFGRMCKVYGISPSIEHYGCMVDILARAGQTKEAEVLINSMPMEPDGAIWGSLLNGCLVHGDNELGLRVGKLLIELDPQHSGRYILLANMYASMSKWDRVSEIRKTMKDRRVTPISAWSFIEIDHTVHKFVVDDKSHSNFGDICRVLSQLGKEIRGSAATAKDTIFT</sequence>
<dbReference type="Gene3D" id="1.25.40.10">
    <property type="entry name" value="Tetratricopeptide repeat domain"/>
    <property type="match status" value="3"/>
</dbReference>
<dbReference type="InterPro" id="IPR046960">
    <property type="entry name" value="PPR_At4g14850-like_plant"/>
</dbReference>
<comment type="caution">
    <text evidence="3">The sequence shown here is derived from an EMBL/GenBank/DDBJ whole genome shotgun (WGS) entry which is preliminary data.</text>
</comment>
<dbReference type="GO" id="GO:0003723">
    <property type="term" value="F:RNA binding"/>
    <property type="evidence" value="ECO:0007669"/>
    <property type="project" value="InterPro"/>
</dbReference>